<dbReference type="RefSeq" id="XP_040720705.1">
    <property type="nucleotide sequence ID" value="XM_040859068.1"/>
</dbReference>
<sequence>MAGMPVQVAPRPQQGAMQRPPQNPQGPPLQARPPVAGQMQQQPFGPAQMAANQQAFNQNMALAAAAFGGGPRDSGGHQEQQHDQQYPGQHDPVVLDNSTADAYFAPQSSTNVETVNVNFDASVSVYNTNSSAMVAESGYLDTGYVDSEYADAGYTGYVESTTVVDFNMSETVVADTSVYGYEEMAVSSDVWSTAAVDYSGGDWGDEW</sequence>
<dbReference type="EMBL" id="MCFJ01000001">
    <property type="protein sequence ID" value="ORY71113.1"/>
    <property type="molecule type" value="Genomic_DNA"/>
</dbReference>
<dbReference type="AlphaFoldDB" id="A0A1Y2EHS6"/>
<evidence type="ECO:0000313" key="2">
    <source>
        <dbReference type="EMBL" id="ORY71113.1"/>
    </source>
</evidence>
<reference evidence="2 3" key="1">
    <citation type="submission" date="2016-07" db="EMBL/GenBank/DDBJ databases">
        <title>Pervasive Adenine N6-methylation of Active Genes in Fungi.</title>
        <authorList>
            <consortium name="DOE Joint Genome Institute"/>
            <person name="Mondo S.J."/>
            <person name="Dannebaum R.O."/>
            <person name="Kuo R.C."/>
            <person name="Labutti K."/>
            <person name="Haridas S."/>
            <person name="Kuo A."/>
            <person name="Salamov A."/>
            <person name="Ahrendt S.R."/>
            <person name="Lipzen A."/>
            <person name="Sullivan W."/>
            <person name="Andreopoulos W.B."/>
            <person name="Clum A."/>
            <person name="Lindquist E."/>
            <person name="Daum C."/>
            <person name="Ramamoorthy G.K."/>
            <person name="Gryganskyi A."/>
            <person name="Culley D."/>
            <person name="Magnuson J.K."/>
            <person name="James T.Y."/>
            <person name="O'Malley M.A."/>
            <person name="Stajich J.E."/>
            <person name="Spatafora J.W."/>
            <person name="Visel A."/>
            <person name="Grigoriev I.V."/>
        </authorList>
    </citation>
    <scope>NUCLEOTIDE SEQUENCE [LARGE SCALE GENOMIC DNA]</scope>
    <source>
        <strain evidence="2 3">CBS 129021</strain>
    </source>
</reference>
<proteinExistence type="predicted"/>
<dbReference type="InParanoid" id="A0A1Y2EHS6"/>
<evidence type="ECO:0000256" key="1">
    <source>
        <dbReference type="SAM" id="MobiDB-lite"/>
    </source>
</evidence>
<gene>
    <name evidence="2" type="ORF">BCR38DRAFT_415955</name>
</gene>
<feature type="region of interest" description="Disordered" evidence="1">
    <location>
        <begin position="66"/>
        <end position="92"/>
    </location>
</feature>
<protein>
    <submittedName>
        <fullName evidence="2">Uncharacterized protein</fullName>
    </submittedName>
</protein>
<evidence type="ECO:0000313" key="3">
    <source>
        <dbReference type="Proteomes" id="UP000193689"/>
    </source>
</evidence>
<comment type="caution">
    <text evidence="2">The sequence shown here is derived from an EMBL/GenBank/DDBJ whole genome shotgun (WGS) entry which is preliminary data.</text>
</comment>
<accession>A0A1Y2EHS6</accession>
<organism evidence="2 3">
    <name type="scientific">Pseudomassariella vexata</name>
    <dbReference type="NCBI Taxonomy" id="1141098"/>
    <lineage>
        <taxon>Eukaryota</taxon>
        <taxon>Fungi</taxon>
        <taxon>Dikarya</taxon>
        <taxon>Ascomycota</taxon>
        <taxon>Pezizomycotina</taxon>
        <taxon>Sordariomycetes</taxon>
        <taxon>Xylariomycetidae</taxon>
        <taxon>Amphisphaeriales</taxon>
        <taxon>Pseudomassariaceae</taxon>
        <taxon>Pseudomassariella</taxon>
    </lineage>
</organism>
<dbReference type="OrthoDB" id="3439539at2759"/>
<name>A0A1Y2EHS6_9PEZI</name>
<keyword evidence="3" id="KW-1185">Reference proteome</keyword>
<dbReference type="GeneID" id="63775280"/>
<dbReference type="Proteomes" id="UP000193689">
    <property type="component" value="Unassembled WGS sequence"/>
</dbReference>
<feature type="region of interest" description="Disordered" evidence="1">
    <location>
        <begin position="1"/>
        <end position="51"/>
    </location>
</feature>
<feature type="compositionally biased region" description="Pro residues" evidence="1">
    <location>
        <begin position="21"/>
        <end position="31"/>
    </location>
</feature>